<feature type="domain" description="DNA polymerase Y-family little finger" evidence="1">
    <location>
        <begin position="30"/>
        <end position="108"/>
    </location>
</feature>
<dbReference type="InterPro" id="IPR036775">
    <property type="entry name" value="DNA_pol_Y-fam_lit_finger_sf"/>
</dbReference>
<dbReference type="EMBL" id="JAAOIW010000011">
    <property type="protein sequence ID" value="NHN33129.1"/>
    <property type="molecule type" value="Genomic_DNA"/>
</dbReference>
<name>A0ABX0JFW8_9BACL</name>
<organism evidence="2 3">
    <name type="scientific">Paenibacillus agricola</name>
    <dbReference type="NCBI Taxonomy" id="2716264"/>
    <lineage>
        <taxon>Bacteria</taxon>
        <taxon>Bacillati</taxon>
        <taxon>Bacillota</taxon>
        <taxon>Bacilli</taxon>
        <taxon>Bacillales</taxon>
        <taxon>Paenibacillaceae</taxon>
        <taxon>Paenibacillus</taxon>
    </lineage>
</organism>
<dbReference type="InterPro" id="IPR017961">
    <property type="entry name" value="DNA_pol_Y-fam_little_finger"/>
</dbReference>
<proteinExistence type="predicted"/>
<dbReference type="RefSeq" id="WP_166153442.1">
    <property type="nucleotide sequence ID" value="NZ_JAAOIW010000011.1"/>
</dbReference>
<comment type="caution">
    <text evidence="2">The sequence shown here is derived from an EMBL/GenBank/DDBJ whole genome shotgun (WGS) entry which is preliminary data.</text>
</comment>
<evidence type="ECO:0000313" key="2">
    <source>
        <dbReference type="EMBL" id="NHN33129.1"/>
    </source>
</evidence>
<accession>A0ABX0JFW8</accession>
<dbReference type="Gene3D" id="3.30.1490.100">
    <property type="entry name" value="DNA polymerase, Y-family, little finger domain"/>
    <property type="match status" value="1"/>
</dbReference>
<evidence type="ECO:0000259" key="1">
    <source>
        <dbReference type="Pfam" id="PF11799"/>
    </source>
</evidence>
<protein>
    <recommendedName>
        <fullName evidence="1">DNA polymerase Y-family little finger domain-containing protein</fullName>
    </recommendedName>
</protein>
<dbReference type="SUPFAM" id="SSF100879">
    <property type="entry name" value="Lesion bypass DNA polymerase (Y-family), little finger domain"/>
    <property type="match status" value="1"/>
</dbReference>
<dbReference type="Pfam" id="PF11799">
    <property type="entry name" value="IMS_C"/>
    <property type="match status" value="1"/>
</dbReference>
<gene>
    <name evidence="2" type="ORF">G9U52_25255</name>
</gene>
<dbReference type="Proteomes" id="UP001165962">
    <property type="component" value="Unassembled WGS sequence"/>
</dbReference>
<evidence type="ECO:0000313" key="3">
    <source>
        <dbReference type="Proteomes" id="UP001165962"/>
    </source>
</evidence>
<sequence>MKNKQSVIMLEYKDRPVVVAGAKSYGVTTAERERYMESTVTVGCMCSPFDAPTGFSRQMIMPDPTNITNTVYEAARKLFYQFWDGMPVRRAGVTISWLVEDAEYQITMLEDQERQRTMEKAIDYIKDRFGSAAIARVSSFGAAGQAQRRALKIGGI</sequence>
<keyword evidence="3" id="KW-1185">Reference proteome</keyword>
<reference evidence="2" key="1">
    <citation type="submission" date="2020-03" db="EMBL/GenBank/DDBJ databases">
        <title>Draft sequencing of Paenibacilllus sp. S3N08.</title>
        <authorList>
            <person name="Kim D.-U."/>
        </authorList>
    </citation>
    <scope>NUCLEOTIDE SEQUENCE</scope>
    <source>
        <strain evidence="2">S3N08</strain>
    </source>
</reference>